<feature type="domain" description="ParB-like N-terminal" evidence="4">
    <location>
        <begin position="30"/>
        <end position="120"/>
    </location>
</feature>
<comment type="caution">
    <text evidence="5">The sequence shown here is derived from an EMBL/GenBank/DDBJ whole genome shotgun (WGS) entry which is preliminary data.</text>
</comment>
<dbReference type="InterPro" id="IPR036086">
    <property type="entry name" value="ParB/Sulfiredoxin_sf"/>
</dbReference>
<comment type="similarity">
    <text evidence="1">Belongs to the ParB family.</text>
</comment>
<dbReference type="Proteomes" id="UP000886124">
    <property type="component" value="Unassembled WGS sequence"/>
</dbReference>
<dbReference type="GO" id="GO:0005694">
    <property type="term" value="C:chromosome"/>
    <property type="evidence" value="ECO:0007669"/>
    <property type="project" value="TreeGrafter"/>
</dbReference>
<keyword evidence="3" id="KW-0238">DNA-binding</keyword>
<dbReference type="PANTHER" id="PTHR33375">
    <property type="entry name" value="CHROMOSOME-PARTITIONING PROTEIN PARB-RELATED"/>
    <property type="match status" value="1"/>
</dbReference>
<dbReference type="SMART" id="SM00470">
    <property type="entry name" value="ParB"/>
    <property type="match status" value="1"/>
</dbReference>
<feature type="non-terminal residue" evidence="5">
    <location>
        <position position="287"/>
    </location>
</feature>
<dbReference type="SUPFAM" id="SSF109709">
    <property type="entry name" value="KorB DNA-binding domain-like"/>
    <property type="match status" value="1"/>
</dbReference>
<protein>
    <submittedName>
        <fullName evidence="5">ParB/RepB/Spo0J family partition protein</fullName>
    </submittedName>
</protein>
<dbReference type="Gene3D" id="1.10.10.2830">
    <property type="match status" value="1"/>
</dbReference>
<organism evidence="5">
    <name type="scientific">Caldithrix abyssi</name>
    <dbReference type="NCBI Taxonomy" id="187145"/>
    <lineage>
        <taxon>Bacteria</taxon>
        <taxon>Pseudomonadati</taxon>
        <taxon>Calditrichota</taxon>
        <taxon>Calditrichia</taxon>
        <taxon>Calditrichales</taxon>
        <taxon>Calditrichaceae</taxon>
        <taxon>Caldithrix</taxon>
    </lineage>
</organism>
<dbReference type="AlphaFoldDB" id="A0A7V5PS79"/>
<reference evidence="5" key="1">
    <citation type="journal article" date="2020" name="mSystems">
        <title>Genome- and Community-Level Interaction Insights into Carbon Utilization and Element Cycling Functions of Hydrothermarchaeota in Hydrothermal Sediment.</title>
        <authorList>
            <person name="Zhou Z."/>
            <person name="Liu Y."/>
            <person name="Xu W."/>
            <person name="Pan J."/>
            <person name="Luo Z.H."/>
            <person name="Li M."/>
        </authorList>
    </citation>
    <scope>NUCLEOTIDE SEQUENCE [LARGE SCALE GENOMIC DNA]</scope>
    <source>
        <strain evidence="5">HyVt-527</strain>
    </source>
</reference>
<evidence type="ECO:0000256" key="2">
    <source>
        <dbReference type="ARBA" id="ARBA00022829"/>
    </source>
</evidence>
<dbReference type="Gene3D" id="3.90.1530.30">
    <property type="match status" value="1"/>
</dbReference>
<accession>A0A7V5PS79</accession>
<name>A0A7V5PS79_CALAY</name>
<evidence type="ECO:0000313" key="5">
    <source>
        <dbReference type="EMBL" id="HHJ53780.1"/>
    </source>
</evidence>
<evidence type="ECO:0000256" key="3">
    <source>
        <dbReference type="ARBA" id="ARBA00023125"/>
    </source>
</evidence>
<dbReference type="InterPro" id="IPR050336">
    <property type="entry name" value="Chromosome_partition/occlusion"/>
</dbReference>
<dbReference type="SUPFAM" id="SSF110849">
    <property type="entry name" value="ParB/Sulfiredoxin"/>
    <property type="match status" value="1"/>
</dbReference>
<gene>
    <name evidence="5" type="ORF">ENJ89_11340</name>
</gene>
<dbReference type="CDD" id="cd16393">
    <property type="entry name" value="SPO0J_N"/>
    <property type="match status" value="1"/>
</dbReference>
<dbReference type="Pfam" id="PF23552">
    <property type="entry name" value="ParB_C"/>
    <property type="match status" value="1"/>
</dbReference>
<evidence type="ECO:0000256" key="1">
    <source>
        <dbReference type="ARBA" id="ARBA00006295"/>
    </source>
</evidence>
<dbReference type="GO" id="GO:0045881">
    <property type="term" value="P:positive regulation of sporulation resulting in formation of a cellular spore"/>
    <property type="evidence" value="ECO:0007669"/>
    <property type="project" value="TreeGrafter"/>
</dbReference>
<dbReference type="InterPro" id="IPR041468">
    <property type="entry name" value="HTH_ParB/Spo0J"/>
</dbReference>
<dbReference type="GO" id="GO:0007059">
    <property type="term" value="P:chromosome segregation"/>
    <property type="evidence" value="ECO:0007669"/>
    <property type="project" value="UniProtKB-KW"/>
</dbReference>
<proteinExistence type="inferred from homology"/>
<dbReference type="FunFam" id="3.90.1530.30:FF:000001">
    <property type="entry name" value="Chromosome partitioning protein ParB"/>
    <property type="match status" value="1"/>
</dbReference>
<dbReference type="InterPro" id="IPR003115">
    <property type="entry name" value="ParB_N"/>
</dbReference>
<keyword evidence="2" id="KW-0159">Chromosome partition</keyword>
<dbReference type="PANTHER" id="PTHR33375:SF1">
    <property type="entry name" value="CHROMOSOME-PARTITIONING PROTEIN PARB-RELATED"/>
    <property type="match status" value="1"/>
</dbReference>
<dbReference type="Pfam" id="PF02195">
    <property type="entry name" value="ParB_N"/>
    <property type="match status" value="1"/>
</dbReference>
<dbReference type="NCBIfam" id="TIGR00180">
    <property type="entry name" value="parB_part"/>
    <property type="match status" value="1"/>
</dbReference>
<dbReference type="InterPro" id="IPR057240">
    <property type="entry name" value="ParB_dimer_C"/>
</dbReference>
<dbReference type="FunFam" id="1.10.10.2830:FF:000001">
    <property type="entry name" value="Chromosome partitioning protein ParB"/>
    <property type="match status" value="1"/>
</dbReference>
<sequence length="287" mass="32973">MKKTNRLGRGLSALIPEKEQEAPQNSGSLTDIEVARIKANPFQPRMEFDQDALEELKASIKANGVIQPITVRKVDSYYELIAGERRLRAVSELGFETIPAYIIEVNSKEEMLELAIIENVQREWLNPIEQANAYQRLITECNLTQEEVAQKIGKDRTTITNMLRLLKLPGHIRESVRKEEISMGHARALLAVEDESARTEIWKKVIKGNLSVRKTEKLVQAWNAEKESRKPVKPRRSVFLQKVEEELRELFGTKVVVHSRKEGGSIEVEFYSPEDLNRLLEIFEKLK</sequence>
<evidence type="ECO:0000259" key="4">
    <source>
        <dbReference type="SMART" id="SM00470"/>
    </source>
</evidence>
<dbReference type="GO" id="GO:0003677">
    <property type="term" value="F:DNA binding"/>
    <property type="evidence" value="ECO:0007669"/>
    <property type="project" value="UniProtKB-KW"/>
</dbReference>
<dbReference type="InterPro" id="IPR004437">
    <property type="entry name" value="ParB/RepB/Spo0J"/>
</dbReference>
<dbReference type="EMBL" id="DROD01000714">
    <property type="protein sequence ID" value="HHJ53780.1"/>
    <property type="molecule type" value="Genomic_DNA"/>
</dbReference>
<dbReference type="Pfam" id="PF17762">
    <property type="entry name" value="HTH_ParB"/>
    <property type="match status" value="1"/>
</dbReference>